<name>A0A343TK13_9EURY</name>
<dbReference type="Gene3D" id="1.25.10.10">
    <property type="entry name" value="Leucine-rich Repeat Variant"/>
    <property type="match status" value="1"/>
</dbReference>
<proteinExistence type="predicted"/>
<accession>A0A343TK13</accession>
<dbReference type="InterPro" id="IPR011989">
    <property type="entry name" value="ARM-like"/>
</dbReference>
<sequence length="348" mass="37142">MPAPGHGPDGRPDPEREGSTARHDRTDGGDPRHPSFDQVQGLVVDPDAVPVRTTASGTDGDSATDRYRTGGGKRTTDRDQTTDQDRTGDEEIRAESASDEPSLTPREYVVRVHELVYRDPAAAGDRIGDLLVLASEGDTDVRQMAGETLAWLGERRSREFEVWADDLAAFAETQDPELAFFGIRALAQLGSDHEEAAAKGLKPAVRRLGSDHEDLQAASLALVAEVGPARADAIGDADRPIAASLRANSERIRTGAAIAAGNLLAESPQRFPRTSMALVEALSDPDDDVRTYAHVALVAFAREHPSVVPEKETALSALDATDDADLGLKDGAVAEAENALLRELAGYR</sequence>
<dbReference type="EMBL" id="CP025066">
    <property type="protein sequence ID" value="AUX09435.1"/>
    <property type="molecule type" value="Genomic_DNA"/>
</dbReference>
<evidence type="ECO:0000313" key="2">
    <source>
        <dbReference type="EMBL" id="AUX09435.1"/>
    </source>
</evidence>
<keyword evidence="3" id="KW-1185">Reference proteome</keyword>
<dbReference type="OrthoDB" id="282465at2157"/>
<feature type="compositionally biased region" description="Basic and acidic residues" evidence="1">
    <location>
        <begin position="63"/>
        <end position="96"/>
    </location>
</feature>
<feature type="region of interest" description="Disordered" evidence="1">
    <location>
        <begin position="1"/>
        <end position="105"/>
    </location>
</feature>
<dbReference type="InterPro" id="IPR016024">
    <property type="entry name" value="ARM-type_fold"/>
</dbReference>
<dbReference type="AlphaFoldDB" id="A0A343TK13"/>
<evidence type="ECO:0008006" key="4">
    <source>
        <dbReference type="Google" id="ProtNLM"/>
    </source>
</evidence>
<gene>
    <name evidence="2" type="ORF">AArcSl_1809</name>
</gene>
<dbReference type="Proteomes" id="UP000263012">
    <property type="component" value="Chromosome"/>
</dbReference>
<evidence type="ECO:0000256" key="1">
    <source>
        <dbReference type="SAM" id="MobiDB-lite"/>
    </source>
</evidence>
<evidence type="ECO:0000313" key="3">
    <source>
        <dbReference type="Proteomes" id="UP000263012"/>
    </source>
</evidence>
<protein>
    <recommendedName>
        <fullName evidence="4">HEAT repeat domain-containing protein</fullName>
    </recommendedName>
</protein>
<organism evidence="2 3">
    <name type="scientific">Halalkaliarchaeum desulfuricum</name>
    <dbReference type="NCBI Taxonomy" id="2055893"/>
    <lineage>
        <taxon>Archaea</taxon>
        <taxon>Methanobacteriati</taxon>
        <taxon>Methanobacteriota</taxon>
        <taxon>Stenosarchaea group</taxon>
        <taxon>Halobacteria</taxon>
        <taxon>Halobacteriales</taxon>
        <taxon>Haloferacaceae</taxon>
        <taxon>Halalkaliarchaeum</taxon>
    </lineage>
</organism>
<dbReference type="SUPFAM" id="SSF48371">
    <property type="entry name" value="ARM repeat"/>
    <property type="match status" value="1"/>
</dbReference>
<feature type="compositionally biased region" description="Basic and acidic residues" evidence="1">
    <location>
        <begin position="8"/>
        <end position="35"/>
    </location>
</feature>
<dbReference type="KEGG" id="hdf:AArcSl_1809"/>
<dbReference type="GeneID" id="37878164"/>
<reference evidence="3" key="1">
    <citation type="submission" date="2017-11" db="EMBL/GenBank/DDBJ databases">
        <title>Phenotypic and genomic properties of facultatively anaerobic sulfur-reducing natronoarchaea from hypersaline soda lakes.</title>
        <authorList>
            <person name="Sorokin D.Y."/>
            <person name="Kublanov I.V."/>
            <person name="Roman P."/>
            <person name="Sinninghe Damste J.S."/>
            <person name="Golyshin P.N."/>
            <person name="Rojo D."/>
            <person name="Ciordia S."/>
            <person name="Mena M.D.C."/>
            <person name="Ferrer M."/>
            <person name="Messina E."/>
            <person name="Smedile F."/>
            <person name="La Spada G."/>
            <person name="La Cono V."/>
            <person name="Yakimov M.M."/>
        </authorList>
    </citation>
    <scope>NUCLEOTIDE SEQUENCE [LARGE SCALE GENOMIC DNA]</scope>
    <source>
        <strain evidence="3">AArc-Sl</strain>
    </source>
</reference>
<dbReference type="RefSeq" id="WP_119818018.1">
    <property type="nucleotide sequence ID" value="NZ_CP025066.1"/>
</dbReference>